<evidence type="ECO:0000313" key="1">
    <source>
        <dbReference type="EMBL" id="KAI0027655.1"/>
    </source>
</evidence>
<sequence>MHARFAMNHLLSFVAVVLVVCVHAIPPHTAPVLSAELPPTTSTDQLPGWLVGRRDVIGDVASVIQAIDGATMPTSTTSAAPTSTTCAAPPITCPPLTPSPSPSQPLFNWWTAFLTSATTFTHPVGVFALWLAGAVSFGFFMWFAYSTFLTLLEIWTVWLKARFSTDEREAHASKMRDTSTQTTQLQERGTQTDVGPGPAKKTGL</sequence>
<name>A0ACB8Q820_9AGAM</name>
<evidence type="ECO:0000313" key="2">
    <source>
        <dbReference type="Proteomes" id="UP000814128"/>
    </source>
</evidence>
<dbReference type="Proteomes" id="UP000814128">
    <property type="component" value="Unassembled WGS sequence"/>
</dbReference>
<reference evidence="1" key="1">
    <citation type="submission" date="2021-02" db="EMBL/GenBank/DDBJ databases">
        <authorList>
            <consortium name="DOE Joint Genome Institute"/>
            <person name="Ahrendt S."/>
            <person name="Looney B.P."/>
            <person name="Miyauchi S."/>
            <person name="Morin E."/>
            <person name="Drula E."/>
            <person name="Courty P.E."/>
            <person name="Chicoki N."/>
            <person name="Fauchery L."/>
            <person name="Kohler A."/>
            <person name="Kuo A."/>
            <person name="Labutti K."/>
            <person name="Pangilinan J."/>
            <person name="Lipzen A."/>
            <person name="Riley R."/>
            <person name="Andreopoulos W."/>
            <person name="He G."/>
            <person name="Johnson J."/>
            <person name="Barry K.W."/>
            <person name="Grigoriev I.V."/>
            <person name="Nagy L."/>
            <person name="Hibbett D."/>
            <person name="Henrissat B."/>
            <person name="Matheny P.B."/>
            <person name="Labbe J."/>
            <person name="Martin F."/>
        </authorList>
    </citation>
    <scope>NUCLEOTIDE SEQUENCE</scope>
    <source>
        <strain evidence="1">EC-137</strain>
    </source>
</reference>
<comment type="caution">
    <text evidence="1">The sequence shown here is derived from an EMBL/GenBank/DDBJ whole genome shotgun (WGS) entry which is preliminary data.</text>
</comment>
<proteinExistence type="predicted"/>
<accession>A0ACB8Q820</accession>
<dbReference type="EMBL" id="MU273862">
    <property type="protein sequence ID" value="KAI0027655.1"/>
    <property type="molecule type" value="Genomic_DNA"/>
</dbReference>
<keyword evidence="2" id="KW-1185">Reference proteome</keyword>
<reference evidence="1" key="2">
    <citation type="journal article" date="2022" name="New Phytol.">
        <title>Evolutionary transition to the ectomycorrhizal habit in the genomes of a hyperdiverse lineage of mushroom-forming fungi.</title>
        <authorList>
            <person name="Looney B."/>
            <person name="Miyauchi S."/>
            <person name="Morin E."/>
            <person name="Drula E."/>
            <person name="Courty P.E."/>
            <person name="Kohler A."/>
            <person name="Kuo A."/>
            <person name="LaButti K."/>
            <person name="Pangilinan J."/>
            <person name="Lipzen A."/>
            <person name="Riley R."/>
            <person name="Andreopoulos W."/>
            <person name="He G."/>
            <person name="Johnson J."/>
            <person name="Nolan M."/>
            <person name="Tritt A."/>
            <person name="Barry K.W."/>
            <person name="Grigoriev I.V."/>
            <person name="Nagy L.G."/>
            <person name="Hibbett D."/>
            <person name="Henrissat B."/>
            <person name="Matheny P.B."/>
            <person name="Labbe J."/>
            <person name="Martin F.M."/>
        </authorList>
    </citation>
    <scope>NUCLEOTIDE SEQUENCE</scope>
    <source>
        <strain evidence="1">EC-137</strain>
    </source>
</reference>
<protein>
    <submittedName>
        <fullName evidence="1">Uncharacterized protein</fullName>
    </submittedName>
</protein>
<gene>
    <name evidence="1" type="ORF">K488DRAFT_74372</name>
</gene>
<organism evidence="1 2">
    <name type="scientific">Vararia minispora EC-137</name>
    <dbReference type="NCBI Taxonomy" id="1314806"/>
    <lineage>
        <taxon>Eukaryota</taxon>
        <taxon>Fungi</taxon>
        <taxon>Dikarya</taxon>
        <taxon>Basidiomycota</taxon>
        <taxon>Agaricomycotina</taxon>
        <taxon>Agaricomycetes</taxon>
        <taxon>Russulales</taxon>
        <taxon>Lachnocladiaceae</taxon>
        <taxon>Vararia</taxon>
    </lineage>
</organism>